<dbReference type="Pfam" id="PF02518">
    <property type="entry name" value="HATPase_c"/>
    <property type="match status" value="1"/>
</dbReference>
<keyword evidence="5" id="KW-0808">Transferase</keyword>
<dbReference type="Gene3D" id="3.30.565.10">
    <property type="entry name" value="Histidine kinase-like ATPase, C-terminal domain"/>
    <property type="match status" value="1"/>
</dbReference>
<keyword evidence="9" id="KW-0902">Two-component regulatory system</keyword>
<dbReference type="GO" id="GO:0005524">
    <property type="term" value="F:ATP binding"/>
    <property type="evidence" value="ECO:0007669"/>
    <property type="project" value="UniProtKB-KW"/>
</dbReference>
<dbReference type="InterPro" id="IPR036890">
    <property type="entry name" value="HATPase_C_sf"/>
</dbReference>
<evidence type="ECO:0000256" key="10">
    <source>
        <dbReference type="SAM" id="Phobius"/>
    </source>
</evidence>
<organism evidence="13 14">
    <name type="scientific">Atopomonas hussainii</name>
    <dbReference type="NCBI Taxonomy" id="1429083"/>
    <lineage>
        <taxon>Bacteria</taxon>
        <taxon>Pseudomonadati</taxon>
        <taxon>Pseudomonadota</taxon>
        <taxon>Gammaproteobacteria</taxon>
        <taxon>Pseudomonadales</taxon>
        <taxon>Pseudomonadaceae</taxon>
        <taxon>Atopomonas</taxon>
    </lineage>
</organism>
<evidence type="ECO:0000256" key="3">
    <source>
        <dbReference type="ARBA" id="ARBA00012438"/>
    </source>
</evidence>
<keyword evidence="6 10" id="KW-0812">Transmembrane</keyword>
<dbReference type="InterPro" id="IPR003660">
    <property type="entry name" value="HAMP_dom"/>
</dbReference>
<feature type="domain" description="Histidine kinase" evidence="11">
    <location>
        <begin position="238"/>
        <end position="436"/>
    </location>
</feature>
<dbReference type="PANTHER" id="PTHR45436">
    <property type="entry name" value="SENSOR HISTIDINE KINASE YKOH"/>
    <property type="match status" value="1"/>
</dbReference>
<dbReference type="RefSeq" id="WP_083394258.1">
    <property type="nucleotide sequence ID" value="NZ_FOAS01000005.1"/>
</dbReference>
<evidence type="ECO:0000256" key="2">
    <source>
        <dbReference type="ARBA" id="ARBA00004370"/>
    </source>
</evidence>
<evidence type="ECO:0000256" key="8">
    <source>
        <dbReference type="ARBA" id="ARBA00022989"/>
    </source>
</evidence>
<dbReference type="PROSITE" id="PS50109">
    <property type="entry name" value="HIS_KIN"/>
    <property type="match status" value="1"/>
</dbReference>
<keyword evidence="7 13" id="KW-0418">Kinase</keyword>
<keyword evidence="4" id="KW-0597">Phosphoprotein</keyword>
<dbReference type="CDD" id="cd00082">
    <property type="entry name" value="HisKA"/>
    <property type="match status" value="1"/>
</dbReference>
<proteinExistence type="predicted"/>
<dbReference type="GO" id="GO:0005886">
    <property type="term" value="C:plasma membrane"/>
    <property type="evidence" value="ECO:0007669"/>
    <property type="project" value="TreeGrafter"/>
</dbReference>
<dbReference type="SMART" id="SM00387">
    <property type="entry name" value="HATPase_c"/>
    <property type="match status" value="1"/>
</dbReference>
<evidence type="ECO:0000256" key="5">
    <source>
        <dbReference type="ARBA" id="ARBA00022679"/>
    </source>
</evidence>
<comment type="subcellular location">
    <subcellularLocation>
        <location evidence="2">Membrane</location>
    </subcellularLocation>
</comment>
<evidence type="ECO:0000256" key="7">
    <source>
        <dbReference type="ARBA" id="ARBA00022777"/>
    </source>
</evidence>
<evidence type="ECO:0000256" key="9">
    <source>
        <dbReference type="ARBA" id="ARBA00023012"/>
    </source>
</evidence>
<sequence length="446" mass="50218">MAMGSFRKRLLLVASLVLVLFVWPFYWALLEAYEGVAEDGIRQRLAADVQVVLASADRGDGHYYQPRDLPNARFAQLETEVLGQVYGRSGQLLWQTPKATALGLSYTPEYHPEEALFLRRGDYFLYDQDLVHGAAKVSIVTWKSAAEFDRQRQAFKRQLKLWLLSSLCVLIALLWLGLHWGLQPLAVLRRQLTELQQGQRDTLDDRVPDEVRALTQGLNQMLSAERQQRERYRTTLADLAHSLKTPLAVLDQVRHALALRSDCQRELAVLDEQVQRMNQQISYQLQRAVSQRSPLDRSQHPLLPVLNKLQASLDKVYRDKQVQFMQQLPADFALGLSEGDALEVFGNLLDNAYRLCVRQVRIQCVQQGNSWQVWVEDDGAGVPQALRESILRRGVRADEQHPGQGIGLAVVVDILDSYGLGLSVGESSLGGACFRLAPLEAASAVD</sequence>
<feature type="transmembrane region" description="Helical" evidence="10">
    <location>
        <begin position="161"/>
        <end position="182"/>
    </location>
</feature>
<dbReference type="InterPro" id="IPR003661">
    <property type="entry name" value="HisK_dim/P_dom"/>
</dbReference>
<dbReference type="EC" id="2.7.13.3" evidence="3"/>
<dbReference type="GO" id="GO:0000155">
    <property type="term" value="F:phosphorelay sensor kinase activity"/>
    <property type="evidence" value="ECO:0007669"/>
    <property type="project" value="InterPro"/>
</dbReference>
<dbReference type="Pfam" id="PF00672">
    <property type="entry name" value="HAMP"/>
    <property type="match status" value="1"/>
</dbReference>
<feature type="domain" description="HAMP" evidence="12">
    <location>
        <begin position="179"/>
        <end position="230"/>
    </location>
</feature>
<evidence type="ECO:0000256" key="1">
    <source>
        <dbReference type="ARBA" id="ARBA00000085"/>
    </source>
</evidence>
<dbReference type="EMBL" id="FOAS01000005">
    <property type="protein sequence ID" value="SEK82144.1"/>
    <property type="molecule type" value="Genomic_DNA"/>
</dbReference>
<keyword evidence="14" id="KW-1185">Reference proteome</keyword>
<keyword evidence="8 10" id="KW-1133">Transmembrane helix</keyword>
<gene>
    <name evidence="13" type="ORF">SAMN05216214_105163</name>
</gene>
<dbReference type="InterPro" id="IPR050428">
    <property type="entry name" value="TCS_sensor_his_kinase"/>
</dbReference>
<protein>
    <recommendedName>
        <fullName evidence="3">histidine kinase</fullName>
        <ecNumber evidence="3">2.7.13.3</ecNumber>
    </recommendedName>
</protein>
<dbReference type="InterPro" id="IPR005467">
    <property type="entry name" value="His_kinase_dom"/>
</dbReference>
<evidence type="ECO:0000313" key="13">
    <source>
        <dbReference type="EMBL" id="SEK82144.1"/>
    </source>
</evidence>
<keyword evidence="10" id="KW-0472">Membrane</keyword>
<comment type="catalytic activity">
    <reaction evidence="1">
        <text>ATP + protein L-histidine = ADP + protein N-phospho-L-histidine.</text>
        <dbReference type="EC" id="2.7.13.3"/>
    </reaction>
</comment>
<dbReference type="AlphaFoldDB" id="A0A1H7K6F9"/>
<evidence type="ECO:0000259" key="12">
    <source>
        <dbReference type="PROSITE" id="PS50885"/>
    </source>
</evidence>
<dbReference type="SUPFAM" id="SSF47384">
    <property type="entry name" value="Homodimeric domain of signal transducing histidine kinase"/>
    <property type="match status" value="1"/>
</dbReference>
<name>A0A1H7K6F9_9GAMM</name>
<dbReference type="InterPro" id="IPR036097">
    <property type="entry name" value="HisK_dim/P_sf"/>
</dbReference>
<evidence type="ECO:0000256" key="6">
    <source>
        <dbReference type="ARBA" id="ARBA00022692"/>
    </source>
</evidence>
<dbReference type="Proteomes" id="UP000185766">
    <property type="component" value="Unassembled WGS sequence"/>
</dbReference>
<dbReference type="SUPFAM" id="SSF55874">
    <property type="entry name" value="ATPase domain of HSP90 chaperone/DNA topoisomerase II/histidine kinase"/>
    <property type="match status" value="1"/>
</dbReference>
<accession>A0A1H7K6F9</accession>
<evidence type="ECO:0000256" key="4">
    <source>
        <dbReference type="ARBA" id="ARBA00022553"/>
    </source>
</evidence>
<dbReference type="PANTHER" id="PTHR45436:SF4">
    <property type="entry name" value="SENSOR PROTEIN PHOQ"/>
    <property type="match status" value="1"/>
</dbReference>
<evidence type="ECO:0000313" key="14">
    <source>
        <dbReference type="Proteomes" id="UP000185766"/>
    </source>
</evidence>
<dbReference type="STRING" id="1429083.GCA_001885685_01261"/>
<reference evidence="13 14" key="1">
    <citation type="submission" date="2016-10" db="EMBL/GenBank/DDBJ databases">
        <authorList>
            <person name="de Groot N.N."/>
        </authorList>
    </citation>
    <scope>NUCLEOTIDE SEQUENCE [LARGE SCALE GENOMIC DNA]</scope>
    <source>
        <strain evidence="13 14">JCM 19513</strain>
    </source>
</reference>
<dbReference type="PROSITE" id="PS50885">
    <property type="entry name" value="HAMP"/>
    <property type="match status" value="1"/>
</dbReference>
<dbReference type="Gene3D" id="1.10.287.130">
    <property type="match status" value="1"/>
</dbReference>
<evidence type="ECO:0000259" key="11">
    <source>
        <dbReference type="PROSITE" id="PS50109"/>
    </source>
</evidence>
<dbReference type="InterPro" id="IPR003594">
    <property type="entry name" value="HATPase_dom"/>
</dbReference>